<comment type="caution">
    <text evidence="1">The sequence shown here is derived from an EMBL/GenBank/DDBJ whole genome shotgun (WGS) entry which is preliminary data.</text>
</comment>
<reference evidence="1 2" key="1">
    <citation type="submission" date="2015-01" db="EMBL/GenBank/DDBJ databases">
        <title>Evolution of Trichinella species and genotypes.</title>
        <authorList>
            <person name="Korhonen P.K."/>
            <person name="Edoardo P."/>
            <person name="Giuseppe L.R."/>
            <person name="Gasser R.B."/>
        </authorList>
    </citation>
    <scope>NUCLEOTIDE SEQUENCE [LARGE SCALE GENOMIC DNA]</scope>
    <source>
        <strain evidence="1">ISS3</strain>
    </source>
</reference>
<evidence type="ECO:0000313" key="1">
    <source>
        <dbReference type="EMBL" id="KRY38087.1"/>
    </source>
</evidence>
<evidence type="ECO:0000313" key="2">
    <source>
        <dbReference type="Proteomes" id="UP000054776"/>
    </source>
</evidence>
<dbReference type="EMBL" id="JYDH01000028">
    <property type="protein sequence ID" value="KRY38087.1"/>
    <property type="molecule type" value="Genomic_DNA"/>
</dbReference>
<accession>A0A0V1BMI0</accession>
<protein>
    <submittedName>
        <fullName evidence="1">Uncharacterized protein</fullName>
    </submittedName>
</protein>
<gene>
    <name evidence="1" type="ORF">T01_822</name>
</gene>
<dbReference type="InParanoid" id="A0A0V1BMI0"/>
<keyword evidence="2" id="KW-1185">Reference proteome</keyword>
<organism evidence="1 2">
    <name type="scientific">Trichinella spiralis</name>
    <name type="common">Trichina worm</name>
    <dbReference type="NCBI Taxonomy" id="6334"/>
    <lineage>
        <taxon>Eukaryota</taxon>
        <taxon>Metazoa</taxon>
        <taxon>Ecdysozoa</taxon>
        <taxon>Nematoda</taxon>
        <taxon>Enoplea</taxon>
        <taxon>Dorylaimia</taxon>
        <taxon>Trichinellida</taxon>
        <taxon>Trichinellidae</taxon>
        <taxon>Trichinella</taxon>
    </lineage>
</organism>
<dbReference type="Proteomes" id="UP000054776">
    <property type="component" value="Unassembled WGS sequence"/>
</dbReference>
<name>A0A0V1BMI0_TRISP</name>
<sequence>MILIASYNCCWKMEMSAVMRAIEMPAEQGHACTSPIQSRVGVSWNCINSDCAVWDVFTEKAQNEKMSTSECQEHRRL</sequence>
<proteinExistence type="predicted"/>
<dbReference type="AlphaFoldDB" id="A0A0V1BMI0"/>
<dbReference type="OrthoDB" id="10392597at2759"/>